<reference evidence="3" key="1">
    <citation type="journal article" date="2016" name="Nature">
        <title>Genome evolution in the allotetraploid frog Xenopus laevis.</title>
        <authorList>
            <person name="Session A.M."/>
            <person name="Uno Y."/>
            <person name="Kwon T."/>
            <person name="Chapman J.A."/>
            <person name="Toyoda A."/>
            <person name="Takahashi S."/>
            <person name="Fukui A."/>
            <person name="Hikosaka A."/>
            <person name="Suzuki A."/>
            <person name="Kondo M."/>
            <person name="van Heeringen S.J."/>
            <person name="Quigley I."/>
            <person name="Heinz S."/>
            <person name="Ogino H."/>
            <person name="Ochi H."/>
            <person name="Hellsten U."/>
            <person name="Lyons J.B."/>
            <person name="Simakov O."/>
            <person name="Putnam N."/>
            <person name="Stites J."/>
            <person name="Kuroki Y."/>
            <person name="Tanaka T."/>
            <person name="Michiue T."/>
            <person name="Watanabe M."/>
            <person name="Bogdanovic O."/>
            <person name="Lister R."/>
            <person name="Georgiou G."/>
            <person name="Paranjpe S.S."/>
            <person name="van Kruijsbergen I."/>
            <person name="Shu S."/>
            <person name="Carlson J."/>
            <person name="Kinoshita T."/>
            <person name="Ohta Y."/>
            <person name="Mawaribuchi S."/>
            <person name="Jenkins J."/>
            <person name="Grimwood J."/>
            <person name="Schmutz J."/>
            <person name="Mitros T."/>
            <person name="Mozaffari S.V."/>
            <person name="Suzuki Y."/>
            <person name="Haramoto Y."/>
            <person name="Yamamoto T.S."/>
            <person name="Takagi C."/>
            <person name="Heald R."/>
            <person name="Miller K."/>
            <person name="Haudenschild C."/>
            <person name="Kitzman J."/>
            <person name="Nakayama T."/>
            <person name="Izutsu Y."/>
            <person name="Robert J."/>
            <person name="Fortriede J."/>
            <person name="Burns K."/>
            <person name="Lotay V."/>
            <person name="Karimi K."/>
            <person name="Yasuoka Y."/>
            <person name="Dichmann D.S."/>
            <person name="Flajnik M.F."/>
            <person name="Houston D.W."/>
            <person name="Shendure J."/>
            <person name="DuPasquier L."/>
            <person name="Vize P.D."/>
            <person name="Zorn A.M."/>
            <person name="Ito M."/>
            <person name="Marcotte E.M."/>
            <person name="Wallingford J.B."/>
            <person name="Ito Y."/>
            <person name="Asashima M."/>
            <person name="Ueno N."/>
            <person name="Matsuda Y."/>
            <person name="Veenstra G.J."/>
            <person name="Fujiyama A."/>
            <person name="Harland R.M."/>
            <person name="Taira M."/>
            <person name="Rokhsar D.S."/>
        </authorList>
    </citation>
    <scope>NUCLEOTIDE SEQUENCE [LARGE SCALE GENOMIC DNA]</scope>
    <source>
        <strain evidence="3">J</strain>
    </source>
</reference>
<organism evidence="2 3">
    <name type="scientific">Xenopus laevis</name>
    <name type="common">African clawed frog</name>
    <dbReference type="NCBI Taxonomy" id="8355"/>
    <lineage>
        <taxon>Eukaryota</taxon>
        <taxon>Metazoa</taxon>
        <taxon>Chordata</taxon>
        <taxon>Craniata</taxon>
        <taxon>Vertebrata</taxon>
        <taxon>Euteleostomi</taxon>
        <taxon>Amphibia</taxon>
        <taxon>Batrachia</taxon>
        <taxon>Anura</taxon>
        <taxon>Pipoidea</taxon>
        <taxon>Pipidae</taxon>
        <taxon>Xenopodinae</taxon>
        <taxon>Xenopus</taxon>
        <taxon>Xenopus</taxon>
    </lineage>
</organism>
<keyword evidence="1" id="KW-0732">Signal</keyword>
<evidence type="ECO:0000313" key="3">
    <source>
        <dbReference type="Proteomes" id="UP000694892"/>
    </source>
</evidence>
<dbReference type="AlphaFoldDB" id="A0A974BVB3"/>
<accession>A0A974BVB3</accession>
<evidence type="ECO:0000313" key="2">
    <source>
        <dbReference type="EMBL" id="OCT61272.1"/>
    </source>
</evidence>
<dbReference type="EMBL" id="CM004483">
    <property type="protein sequence ID" value="OCT61272.1"/>
    <property type="molecule type" value="Genomic_DNA"/>
</dbReference>
<evidence type="ECO:0008006" key="4">
    <source>
        <dbReference type="Google" id="ProtNLM"/>
    </source>
</evidence>
<feature type="signal peptide" evidence="1">
    <location>
        <begin position="1"/>
        <end position="19"/>
    </location>
</feature>
<evidence type="ECO:0000256" key="1">
    <source>
        <dbReference type="SAM" id="SignalP"/>
    </source>
</evidence>
<gene>
    <name evidence="2" type="ORF">XELAEV_18047296mg</name>
</gene>
<feature type="chain" id="PRO_5036695233" description="Secreted protein" evidence="1">
    <location>
        <begin position="20"/>
        <end position="98"/>
    </location>
</feature>
<sequence>MLVRTAFAMLFIWTQFNSPLKSLFMLCQIAVRSDETKVLPFSLANMDFINSESPTQVSIWFMKSEPVWFEVTISVISLKSLSVSSCMAMLRISVILWE</sequence>
<protein>
    <recommendedName>
        <fullName evidence="4">Secreted protein</fullName>
    </recommendedName>
</protein>
<name>A0A974BVB3_XENLA</name>
<dbReference type="Proteomes" id="UP000694892">
    <property type="component" value="Chromosome 9_10S"/>
</dbReference>
<proteinExistence type="predicted"/>